<dbReference type="InParanoid" id="A0A804LUI2"/>
<feature type="region of interest" description="Disordered" evidence="1">
    <location>
        <begin position="69"/>
        <end position="95"/>
    </location>
</feature>
<protein>
    <submittedName>
        <fullName evidence="2">Uncharacterized protein</fullName>
    </submittedName>
</protein>
<name>A0A804LUI2_MAIZE</name>
<organism evidence="2 3">
    <name type="scientific">Zea mays</name>
    <name type="common">Maize</name>
    <dbReference type="NCBI Taxonomy" id="4577"/>
    <lineage>
        <taxon>Eukaryota</taxon>
        <taxon>Viridiplantae</taxon>
        <taxon>Streptophyta</taxon>
        <taxon>Embryophyta</taxon>
        <taxon>Tracheophyta</taxon>
        <taxon>Spermatophyta</taxon>
        <taxon>Magnoliopsida</taxon>
        <taxon>Liliopsida</taxon>
        <taxon>Poales</taxon>
        <taxon>Poaceae</taxon>
        <taxon>PACMAD clade</taxon>
        <taxon>Panicoideae</taxon>
        <taxon>Andropogonodae</taxon>
        <taxon>Andropogoneae</taxon>
        <taxon>Tripsacinae</taxon>
        <taxon>Zea</taxon>
    </lineage>
</organism>
<keyword evidence="3" id="KW-1185">Reference proteome</keyword>
<evidence type="ECO:0000313" key="2">
    <source>
        <dbReference type="EnsemblPlants" id="Zm00001eb037490_P001"/>
    </source>
</evidence>
<dbReference type="EnsemblPlants" id="Zm00001eb037490_T001">
    <property type="protein sequence ID" value="Zm00001eb037490_P001"/>
    <property type="gene ID" value="Zm00001eb037490"/>
</dbReference>
<dbReference type="Proteomes" id="UP000007305">
    <property type="component" value="Chromosome 1"/>
</dbReference>
<reference evidence="2" key="3">
    <citation type="submission" date="2021-05" db="UniProtKB">
        <authorList>
            <consortium name="EnsemblPlants"/>
        </authorList>
    </citation>
    <scope>IDENTIFICATION</scope>
    <source>
        <strain evidence="2">cv. B73</strain>
    </source>
</reference>
<evidence type="ECO:0000313" key="3">
    <source>
        <dbReference type="Proteomes" id="UP000007305"/>
    </source>
</evidence>
<sequence length="122" mass="13213">MVRVACVALCAPGAWDPERDPDWPAGSNAITGDHLPVTKIRTHRPEISRGCNVQLIARESSAATVGLCDQSAPCRPPTSSAEGSPNKRERGPLQMCKRGPLRNQHEITCSCCGLSSRHQRRS</sequence>
<dbReference type="Gramene" id="Zm00001eb037490_T001">
    <property type="protein sequence ID" value="Zm00001eb037490_P001"/>
    <property type="gene ID" value="Zm00001eb037490"/>
</dbReference>
<reference evidence="2" key="2">
    <citation type="submission" date="2019-07" db="EMBL/GenBank/DDBJ databases">
        <authorList>
            <person name="Seetharam A."/>
            <person name="Woodhouse M."/>
            <person name="Cannon E."/>
        </authorList>
    </citation>
    <scope>NUCLEOTIDE SEQUENCE [LARGE SCALE GENOMIC DNA]</scope>
    <source>
        <strain evidence="2">cv. B73</strain>
    </source>
</reference>
<dbReference type="AlphaFoldDB" id="A0A804LUI2"/>
<evidence type="ECO:0000256" key="1">
    <source>
        <dbReference type="SAM" id="MobiDB-lite"/>
    </source>
</evidence>
<proteinExistence type="predicted"/>
<accession>A0A804LUI2</accession>
<reference evidence="3" key="1">
    <citation type="submission" date="2015-12" db="EMBL/GenBank/DDBJ databases">
        <title>Update maize B73 reference genome by single molecule sequencing technologies.</title>
        <authorList>
            <consortium name="Maize Genome Sequencing Project"/>
            <person name="Ware D."/>
        </authorList>
    </citation>
    <scope>NUCLEOTIDE SEQUENCE [LARGE SCALE GENOMIC DNA]</scope>
    <source>
        <strain evidence="3">cv. B73</strain>
    </source>
</reference>